<feature type="signal peptide" evidence="1">
    <location>
        <begin position="1"/>
        <end position="24"/>
    </location>
</feature>
<dbReference type="SUPFAM" id="SSF47090">
    <property type="entry name" value="PGBD-like"/>
    <property type="match status" value="1"/>
</dbReference>
<dbReference type="OrthoDB" id="3828307at2"/>
<proteinExistence type="predicted"/>
<dbReference type="InterPro" id="IPR036366">
    <property type="entry name" value="PGBDSf"/>
</dbReference>
<dbReference type="Gene3D" id="1.10.101.10">
    <property type="entry name" value="PGBD-like superfamily/PGBD"/>
    <property type="match status" value="1"/>
</dbReference>
<keyword evidence="1" id="KW-0732">Signal</keyword>
<dbReference type="InterPro" id="IPR036365">
    <property type="entry name" value="PGBD-like_sf"/>
</dbReference>
<sequence length="134" mass="14436">MWGKFCRVAVAALLLTAATESAYAAEAGPAAALPRCSQAKSYHQATVPASPFGVDCLLTVGSQGPGVVALQRSLRRCYGSTIADDGIFGRRTQDALRYAQRQAGTEPDGVYGPNTRRAIKHHPDQWHIRCKRVP</sequence>
<dbReference type="AlphaFoldDB" id="A0A1J4NME3"/>
<reference evidence="3" key="1">
    <citation type="submission" date="2016-10" db="EMBL/GenBank/DDBJ databases">
        <title>Genome sequence of Streptomyces mangrovisoli MUSC 149.</title>
        <authorList>
            <person name="Lee L.-H."/>
            <person name="Ser H.-L."/>
        </authorList>
    </citation>
    <scope>NUCLEOTIDE SEQUENCE [LARGE SCALE GENOMIC DNA]</scope>
    <source>
        <strain evidence="3">MUSC 149</strain>
    </source>
</reference>
<organism evidence="3 4">
    <name type="scientific">Streptomyces mangrovisoli</name>
    <dbReference type="NCBI Taxonomy" id="1428628"/>
    <lineage>
        <taxon>Bacteria</taxon>
        <taxon>Bacillati</taxon>
        <taxon>Actinomycetota</taxon>
        <taxon>Actinomycetes</taxon>
        <taxon>Kitasatosporales</taxon>
        <taxon>Streptomycetaceae</taxon>
        <taxon>Streptomyces</taxon>
    </lineage>
</organism>
<dbReference type="RefSeq" id="WP_046591924.1">
    <property type="nucleotide sequence ID" value="NZ_LAVA02000097.1"/>
</dbReference>
<dbReference type="Proteomes" id="UP000034196">
    <property type="component" value="Unassembled WGS sequence"/>
</dbReference>
<evidence type="ECO:0000313" key="3">
    <source>
        <dbReference type="EMBL" id="OIJ63577.1"/>
    </source>
</evidence>
<name>A0A1J4NME3_9ACTN</name>
<dbReference type="EMBL" id="LAVA02000097">
    <property type="protein sequence ID" value="OIJ63577.1"/>
    <property type="molecule type" value="Genomic_DNA"/>
</dbReference>
<dbReference type="STRING" id="1428628.WN71_032635"/>
<gene>
    <name evidence="3" type="ORF">WN71_032635</name>
</gene>
<accession>A0A1J4NME3</accession>
<keyword evidence="4" id="KW-1185">Reference proteome</keyword>
<protein>
    <recommendedName>
        <fullName evidence="2">Peptidoglycan binding-like domain-containing protein</fullName>
    </recommendedName>
</protein>
<dbReference type="InterPro" id="IPR002477">
    <property type="entry name" value="Peptidoglycan-bd-like"/>
</dbReference>
<evidence type="ECO:0000313" key="4">
    <source>
        <dbReference type="Proteomes" id="UP000034196"/>
    </source>
</evidence>
<feature type="chain" id="PRO_5009631014" description="Peptidoglycan binding-like domain-containing protein" evidence="1">
    <location>
        <begin position="25"/>
        <end position="134"/>
    </location>
</feature>
<evidence type="ECO:0000256" key="1">
    <source>
        <dbReference type="SAM" id="SignalP"/>
    </source>
</evidence>
<evidence type="ECO:0000259" key="2">
    <source>
        <dbReference type="Pfam" id="PF01471"/>
    </source>
</evidence>
<dbReference type="Pfam" id="PF01471">
    <property type="entry name" value="PG_binding_1"/>
    <property type="match status" value="1"/>
</dbReference>
<comment type="caution">
    <text evidence="3">The sequence shown here is derived from an EMBL/GenBank/DDBJ whole genome shotgun (WGS) entry which is preliminary data.</text>
</comment>
<feature type="domain" description="Peptidoglycan binding-like" evidence="2">
    <location>
        <begin position="63"/>
        <end position="119"/>
    </location>
</feature>